<evidence type="ECO:0000256" key="1">
    <source>
        <dbReference type="ARBA" id="ARBA00010333"/>
    </source>
</evidence>
<accession>A0ABQ3B7U4</accession>
<sequence>MRLTAALLYWIFLSASVSVAEERTLTMVADKWCPFNCSDTPDHRGILVERAATALAGEGIRINYIEMPWSRAIVGVREGTYDAIVGTGRTETPDFHFPAQPLATARHSFFTLASASWQYDGLESLEEVRIGVIQDYSYGGLYEAYIEPHQGDIDRLAILRGDRVLPRLVRMLKLGRIDALVAEERVLDYYFISRGLVNPLRHAGLAGTEPLYVAFSPALDDGRALAESLDRGVASLHQAPGEHHR</sequence>
<comment type="caution">
    <text evidence="3">The sequence shown here is derived from an EMBL/GenBank/DDBJ whole genome shotgun (WGS) entry which is preliminary data.</text>
</comment>
<reference evidence="4" key="1">
    <citation type="journal article" date="2019" name="Int. J. Syst. Evol. Microbiol.">
        <title>The Global Catalogue of Microorganisms (GCM) 10K type strain sequencing project: providing services to taxonomists for standard genome sequencing and annotation.</title>
        <authorList>
            <consortium name="The Broad Institute Genomics Platform"/>
            <consortium name="The Broad Institute Genome Sequencing Center for Infectious Disease"/>
            <person name="Wu L."/>
            <person name="Ma J."/>
        </authorList>
    </citation>
    <scope>NUCLEOTIDE SEQUENCE [LARGE SCALE GENOMIC DNA]</scope>
    <source>
        <strain evidence="4">KCTC 22280</strain>
    </source>
</reference>
<dbReference type="RefSeq" id="WP_189577931.1">
    <property type="nucleotide sequence ID" value="NZ_BMXV01000008.1"/>
</dbReference>
<dbReference type="SUPFAM" id="SSF53850">
    <property type="entry name" value="Periplasmic binding protein-like II"/>
    <property type="match status" value="1"/>
</dbReference>
<comment type="similarity">
    <text evidence="1">Belongs to the bacterial solute-binding protein 3 family.</text>
</comment>
<evidence type="ECO:0000313" key="4">
    <source>
        <dbReference type="Proteomes" id="UP000601597"/>
    </source>
</evidence>
<evidence type="ECO:0000313" key="3">
    <source>
        <dbReference type="EMBL" id="GGY82798.1"/>
    </source>
</evidence>
<proteinExistence type="inferred from homology"/>
<name>A0ABQ3B7U4_9GAMM</name>
<feature type="chain" id="PRO_5047046951" evidence="2">
    <location>
        <begin position="21"/>
        <end position="245"/>
    </location>
</feature>
<dbReference type="Proteomes" id="UP000601597">
    <property type="component" value="Unassembled WGS sequence"/>
</dbReference>
<dbReference type="PANTHER" id="PTHR35936">
    <property type="entry name" value="MEMBRANE-BOUND LYTIC MUREIN TRANSGLYCOSYLASE F"/>
    <property type="match status" value="1"/>
</dbReference>
<keyword evidence="2" id="KW-0732">Signal</keyword>
<keyword evidence="4" id="KW-1185">Reference proteome</keyword>
<evidence type="ECO:0000256" key="2">
    <source>
        <dbReference type="SAM" id="SignalP"/>
    </source>
</evidence>
<organism evidence="3 4">
    <name type="scientific">Marinobacter zhanjiangensis</name>
    <dbReference type="NCBI Taxonomy" id="578215"/>
    <lineage>
        <taxon>Bacteria</taxon>
        <taxon>Pseudomonadati</taxon>
        <taxon>Pseudomonadota</taxon>
        <taxon>Gammaproteobacteria</taxon>
        <taxon>Pseudomonadales</taxon>
        <taxon>Marinobacteraceae</taxon>
        <taxon>Marinobacter</taxon>
    </lineage>
</organism>
<feature type="signal peptide" evidence="2">
    <location>
        <begin position="1"/>
        <end position="20"/>
    </location>
</feature>
<gene>
    <name evidence="3" type="ORF">GCM10007071_32860</name>
</gene>
<dbReference type="EMBL" id="BMXV01000008">
    <property type="protein sequence ID" value="GGY82798.1"/>
    <property type="molecule type" value="Genomic_DNA"/>
</dbReference>
<protein>
    <submittedName>
        <fullName evidence="3">Amino acid ABC transporter substrate-binding protein</fullName>
    </submittedName>
</protein>
<dbReference type="PANTHER" id="PTHR35936:SF25">
    <property type="entry name" value="ABC TRANSPORTER SUBSTRATE-BINDING PROTEIN"/>
    <property type="match status" value="1"/>
</dbReference>
<dbReference type="Gene3D" id="3.40.190.10">
    <property type="entry name" value="Periplasmic binding protein-like II"/>
    <property type="match status" value="2"/>
</dbReference>